<dbReference type="OrthoDB" id="5954308at2759"/>
<evidence type="ECO:0000313" key="2">
    <source>
        <dbReference type="EMBL" id="OCF48332.1"/>
    </source>
</evidence>
<keyword evidence="1" id="KW-1133">Transmembrane helix</keyword>
<sequence length="179" mass="19605">MTSFTNAITSLPAPSITLALGGLTTAYVFFSNLGDYQRGIIPYLNGRMVGPINISDKERAKLWRSYFKPAATWVVGSSLISSLLSFITSYLHPSPLISKITLISGIQSLLILPITAISGLLPINSRLLELAENENVISKKEDEAKELIQAWEVKHLRRLFVYAAACLSTLIAIVLDGRV</sequence>
<reference evidence="2" key="1">
    <citation type="submission" date="2013-07" db="EMBL/GenBank/DDBJ databases">
        <title>The Genome Sequence of Cryptococcus pinus CBS10737.</title>
        <authorList>
            <consortium name="The Broad Institute Genome Sequencing Platform"/>
            <person name="Cuomo C."/>
            <person name="Litvintseva A."/>
            <person name="Chen Y."/>
            <person name="Heitman J."/>
            <person name="Sun S."/>
            <person name="Springer D."/>
            <person name="Dromer F."/>
            <person name="Young S.K."/>
            <person name="Zeng Q."/>
            <person name="Gargeya S."/>
            <person name="Fitzgerald M."/>
            <person name="Abouelleil A."/>
            <person name="Alvarado L."/>
            <person name="Berlin A.M."/>
            <person name="Chapman S.B."/>
            <person name="Dewar J."/>
            <person name="Goldberg J."/>
            <person name="Griggs A."/>
            <person name="Gujja S."/>
            <person name="Hansen M."/>
            <person name="Howarth C."/>
            <person name="Imamovic A."/>
            <person name="Larimer J."/>
            <person name="McCowan C."/>
            <person name="Murphy C."/>
            <person name="Pearson M."/>
            <person name="Priest M."/>
            <person name="Roberts A."/>
            <person name="Saif S."/>
            <person name="Shea T."/>
            <person name="Sykes S."/>
            <person name="Wortman J."/>
            <person name="Nusbaum C."/>
            <person name="Birren B."/>
        </authorList>
    </citation>
    <scope>NUCLEOTIDE SEQUENCE [LARGE SCALE GENOMIC DNA]</scope>
    <source>
        <strain evidence="2">CBS 10737</strain>
    </source>
</reference>
<name>A0A1B9HYI3_9TREE</name>
<keyword evidence="4" id="KW-1185">Reference proteome</keyword>
<evidence type="ECO:0000313" key="3">
    <source>
        <dbReference type="EMBL" id="WWC73897.1"/>
    </source>
</evidence>
<feature type="transmembrane region" description="Helical" evidence="1">
    <location>
        <begin position="70"/>
        <end position="91"/>
    </location>
</feature>
<gene>
    <name evidence="2" type="ORF">I206_06200</name>
    <name evidence="3" type="ORF">I206_107869</name>
</gene>
<feature type="transmembrane region" description="Helical" evidence="1">
    <location>
        <begin position="97"/>
        <end position="121"/>
    </location>
</feature>
<reference evidence="2" key="3">
    <citation type="submission" date="2016-07" db="EMBL/GenBank/DDBJ databases">
        <title>Evolution of pathogenesis and genome organization in the Tremellales.</title>
        <authorList>
            <person name="Cuomo C."/>
            <person name="Litvintseva A."/>
            <person name="Heitman J."/>
            <person name="Chen Y."/>
            <person name="Sun S."/>
            <person name="Springer D."/>
            <person name="Dromer F."/>
            <person name="Young S."/>
            <person name="Zeng Q."/>
            <person name="Chapman S."/>
            <person name="Gujja S."/>
            <person name="Saif S."/>
            <person name="Birren B."/>
        </authorList>
    </citation>
    <scope>NUCLEOTIDE SEQUENCE</scope>
    <source>
        <strain evidence="2">CBS 10737</strain>
    </source>
</reference>
<dbReference type="AlphaFoldDB" id="A0A1B9HYI3"/>
<feature type="transmembrane region" description="Helical" evidence="1">
    <location>
        <begin position="159"/>
        <end position="175"/>
    </location>
</feature>
<dbReference type="Pfam" id="PF08592">
    <property type="entry name" value="Anthrone_oxy"/>
    <property type="match status" value="1"/>
</dbReference>
<protein>
    <recommendedName>
        <fullName evidence="5">DUF1772-domain-containing protein</fullName>
    </recommendedName>
</protein>
<dbReference type="EMBL" id="CP144529">
    <property type="protein sequence ID" value="WWC73897.1"/>
    <property type="molecule type" value="Genomic_DNA"/>
</dbReference>
<reference evidence="3" key="4">
    <citation type="submission" date="2024-02" db="EMBL/GenBank/DDBJ databases">
        <title>Comparative genomics of Cryptococcus and Kwoniella reveals pathogenesis evolution and contrasting modes of karyotype evolution via chromosome fusion or intercentromeric recombination.</title>
        <authorList>
            <person name="Coelho M.A."/>
            <person name="David-Palma M."/>
            <person name="Shea T."/>
            <person name="Bowers K."/>
            <person name="McGinley-Smith S."/>
            <person name="Mohammad A.W."/>
            <person name="Gnirke A."/>
            <person name="Yurkov A.M."/>
            <person name="Nowrousian M."/>
            <person name="Sun S."/>
            <person name="Cuomo C.A."/>
            <person name="Heitman J."/>
        </authorList>
    </citation>
    <scope>NUCLEOTIDE SEQUENCE</scope>
    <source>
        <strain evidence="3">CBS 10737</strain>
    </source>
</reference>
<dbReference type="KEGG" id="kpin:30174569"/>
<evidence type="ECO:0000256" key="1">
    <source>
        <dbReference type="SAM" id="Phobius"/>
    </source>
</evidence>
<evidence type="ECO:0000313" key="4">
    <source>
        <dbReference type="Proteomes" id="UP000094020"/>
    </source>
</evidence>
<dbReference type="Proteomes" id="UP000094020">
    <property type="component" value="Chromosome 11"/>
</dbReference>
<reference evidence="3" key="2">
    <citation type="submission" date="2013-07" db="EMBL/GenBank/DDBJ databases">
        <authorList>
            <consortium name="The Broad Institute Genome Sequencing Platform"/>
            <person name="Cuomo C."/>
            <person name="Litvintseva A."/>
            <person name="Chen Y."/>
            <person name="Heitman J."/>
            <person name="Sun S."/>
            <person name="Springer D."/>
            <person name="Dromer F."/>
            <person name="Young S.K."/>
            <person name="Zeng Q."/>
            <person name="Gargeya S."/>
            <person name="Fitzgerald M."/>
            <person name="Abouelleil A."/>
            <person name="Alvarado L."/>
            <person name="Berlin A.M."/>
            <person name="Chapman S.B."/>
            <person name="Dewar J."/>
            <person name="Goldberg J."/>
            <person name="Griggs A."/>
            <person name="Gujja S."/>
            <person name="Hansen M."/>
            <person name="Howarth C."/>
            <person name="Imamovic A."/>
            <person name="Larimer J."/>
            <person name="McCowan C."/>
            <person name="Murphy C."/>
            <person name="Pearson M."/>
            <person name="Priest M."/>
            <person name="Roberts A."/>
            <person name="Saif S."/>
            <person name="Shea T."/>
            <person name="Sykes S."/>
            <person name="Wortman J."/>
            <person name="Nusbaum C."/>
            <person name="Birren B."/>
        </authorList>
    </citation>
    <scope>NUCLEOTIDE SEQUENCE</scope>
    <source>
        <strain evidence="3">CBS 10737</strain>
    </source>
</reference>
<organism evidence="2">
    <name type="scientific">Kwoniella pini CBS 10737</name>
    <dbReference type="NCBI Taxonomy" id="1296096"/>
    <lineage>
        <taxon>Eukaryota</taxon>
        <taxon>Fungi</taxon>
        <taxon>Dikarya</taxon>
        <taxon>Basidiomycota</taxon>
        <taxon>Agaricomycotina</taxon>
        <taxon>Tremellomycetes</taxon>
        <taxon>Tremellales</taxon>
        <taxon>Cryptococcaceae</taxon>
        <taxon>Kwoniella</taxon>
    </lineage>
</organism>
<dbReference type="GeneID" id="30174569"/>
<proteinExistence type="predicted"/>
<dbReference type="RefSeq" id="XP_019009551.1">
    <property type="nucleotide sequence ID" value="XM_019157911.1"/>
</dbReference>
<dbReference type="InterPro" id="IPR013901">
    <property type="entry name" value="Anthrone_oxy"/>
</dbReference>
<feature type="transmembrane region" description="Helical" evidence="1">
    <location>
        <begin position="12"/>
        <end position="30"/>
    </location>
</feature>
<keyword evidence="1" id="KW-0812">Transmembrane</keyword>
<evidence type="ECO:0008006" key="5">
    <source>
        <dbReference type="Google" id="ProtNLM"/>
    </source>
</evidence>
<dbReference type="EMBL" id="KI894014">
    <property type="protein sequence ID" value="OCF48332.1"/>
    <property type="molecule type" value="Genomic_DNA"/>
</dbReference>
<accession>A0A1B9HYI3</accession>
<keyword evidence="1" id="KW-0472">Membrane</keyword>